<keyword evidence="1" id="KW-1133">Transmembrane helix</keyword>
<keyword evidence="3" id="KW-1185">Reference proteome</keyword>
<dbReference type="OrthoDB" id="7297045at2"/>
<feature type="transmembrane region" description="Helical" evidence="1">
    <location>
        <begin position="12"/>
        <end position="30"/>
    </location>
</feature>
<dbReference type="STRING" id="402734.SAMN05660918_0860"/>
<evidence type="ECO:0008006" key="4">
    <source>
        <dbReference type="Google" id="ProtNLM"/>
    </source>
</evidence>
<dbReference type="Proteomes" id="UP000199702">
    <property type="component" value="Unassembled WGS sequence"/>
</dbReference>
<evidence type="ECO:0000313" key="2">
    <source>
        <dbReference type="EMBL" id="SEI48221.1"/>
    </source>
</evidence>
<keyword evidence="1" id="KW-0812">Transmembrane</keyword>
<proteinExistence type="predicted"/>
<sequence length="294" mass="34413">MQTFVKHILKIVLVLIVCAYALDFGFTYVYENATPQNKVQYINSLKNQKFDYIFIGSSRVENSVIAEEIEKKTNKKTINLGIKGLKLKDMSYIIKLLKDYNVSYEKLFIQIDYSFNHEEESSKFFSFELLPFCSSSNMIINDYLKNTKENYLFYKYIPFLKYTGSDQLIGFRKVFSSLKNKPSIFNSNKGYEPLYGSSSRKLEKIPNSANKKNKYFSEINTFATSENLKFIYFSAPISLKSENLNYFDELKQNVPQLHNFHNVISEDKYFYDKLHVNHDGALAFTNVLIEKLKL</sequence>
<dbReference type="AlphaFoldDB" id="A0A1H6QWZ8"/>
<reference evidence="3" key="1">
    <citation type="submission" date="2016-10" db="EMBL/GenBank/DDBJ databases">
        <authorList>
            <person name="Varghese N."/>
            <person name="Submissions S."/>
        </authorList>
    </citation>
    <scope>NUCLEOTIDE SEQUENCE [LARGE SCALE GENOMIC DNA]</scope>
    <source>
        <strain evidence="3">DSM 17934</strain>
    </source>
</reference>
<dbReference type="RefSeq" id="WP_091308502.1">
    <property type="nucleotide sequence ID" value="NZ_CBCSJU010000001.1"/>
</dbReference>
<evidence type="ECO:0000313" key="3">
    <source>
        <dbReference type="Proteomes" id="UP000199702"/>
    </source>
</evidence>
<gene>
    <name evidence="2" type="ORF">SAMN05660918_0860</name>
</gene>
<protein>
    <recommendedName>
        <fullName evidence="4">SGNH/GDSL hydrolase family protein</fullName>
    </recommendedName>
</protein>
<organism evidence="2 3">
    <name type="scientific">Flavobacterium terrigena</name>
    <dbReference type="NCBI Taxonomy" id="402734"/>
    <lineage>
        <taxon>Bacteria</taxon>
        <taxon>Pseudomonadati</taxon>
        <taxon>Bacteroidota</taxon>
        <taxon>Flavobacteriia</taxon>
        <taxon>Flavobacteriales</taxon>
        <taxon>Flavobacteriaceae</taxon>
        <taxon>Flavobacterium</taxon>
    </lineage>
</organism>
<name>A0A1H6QWZ8_9FLAO</name>
<keyword evidence="1" id="KW-0472">Membrane</keyword>
<accession>A0A1H6QWZ8</accession>
<evidence type="ECO:0000256" key="1">
    <source>
        <dbReference type="SAM" id="Phobius"/>
    </source>
</evidence>
<dbReference type="EMBL" id="FNYA01000001">
    <property type="protein sequence ID" value="SEI48221.1"/>
    <property type="molecule type" value="Genomic_DNA"/>
</dbReference>